<dbReference type="Pfam" id="PF00930">
    <property type="entry name" value="DPPIV_N"/>
    <property type="match status" value="1"/>
</dbReference>
<dbReference type="Gene3D" id="2.140.10.30">
    <property type="entry name" value="Dipeptidylpeptidase IV, N-terminal domain"/>
    <property type="match status" value="1"/>
</dbReference>
<dbReference type="PANTHER" id="PTHR11731:SF193">
    <property type="entry name" value="DIPEPTIDYL PEPTIDASE 9"/>
    <property type="match status" value="1"/>
</dbReference>
<keyword evidence="3" id="KW-1185">Reference proteome</keyword>
<reference evidence="2" key="1">
    <citation type="journal article" date="2014" name="Int. J. Syst. Evol. Microbiol.">
        <title>Complete genome sequence of Corynebacterium casei LMG S-19264T (=DSM 44701T), isolated from a smear-ripened cheese.</title>
        <authorList>
            <consortium name="US DOE Joint Genome Institute (JGI-PGF)"/>
            <person name="Walter F."/>
            <person name="Albersmeier A."/>
            <person name="Kalinowski J."/>
            <person name="Ruckert C."/>
        </authorList>
    </citation>
    <scope>NUCLEOTIDE SEQUENCE</scope>
    <source>
        <strain evidence="2">JCM 5069</strain>
    </source>
</reference>
<dbReference type="InterPro" id="IPR050278">
    <property type="entry name" value="Serine_Prot_S9B/DPPIV"/>
</dbReference>
<dbReference type="GO" id="GO:0008239">
    <property type="term" value="F:dipeptidyl-peptidase activity"/>
    <property type="evidence" value="ECO:0007669"/>
    <property type="project" value="TreeGrafter"/>
</dbReference>
<evidence type="ECO:0000313" key="3">
    <source>
        <dbReference type="Proteomes" id="UP000603708"/>
    </source>
</evidence>
<gene>
    <name evidence="2" type="ORF">GCM10018793_17460</name>
</gene>
<dbReference type="RefSeq" id="WP_308439153.1">
    <property type="nucleotide sequence ID" value="NZ_BNCD01000004.1"/>
</dbReference>
<dbReference type="InterPro" id="IPR002469">
    <property type="entry name" value="Peptidase_S9B_N"/>
</dbReference>
<name>A0A919KWW7_9ACTN</name>
<dbReference type="SUPFAM" id="SSF82171">
    <property type="entry name" value="DPP6 N-terminal domain-like"/>
    <property type="match status" value="1"/>
</dbReference>
<comment type="caution">
    <text evidence="2">The sequence shown here is derived from an EMBL/GenBank/DDBJ whole genome shotgun (WGS) entry which is preliminary data.</text>
</comment>
<organism evidence="2 3">
    <name type="scientific">Streptomyces sulfonofaciens</name>
    <dbReference type="NCBI Taxonomy" id="68272"/>
    <lineage>
        <taxon>Bacteria</taxon>
        <taxon>Bacillati</taxon>
        <taxon>Actinomycetota</taxon>
        <taxon>Actinomycetes</taxon>
        <taxon>Kitasatosporales</taxon>
        <taxon>Streptomycetaceae</taxon>
        <taxon>Streptomyces</taxon>
    </lineage>
</organism>
<dbReference type="EMBL" id="BNCD01000004">
    <property type="protein sequence ID" value="GHH75069.1"/>
    <property type="molecule type" value="Genomic_DNA"/>
</dbReference>
<evidence type="ECO:0000313" key="2">
    <source>
        <dbReference type="EMBL" id="GHH75069.1"/>
    </source>
</evidence>
<dbReference type="GO" id="GO:0006508">
    <property type="term" value="P:proteolysis"/>
    <property type="evidence" value="ECO:0007669"/>
    <property type="project" value="InterPro"/>
</dbReference>
<proteinExistence type="predicted"/>
<protein>
    <recommendedName>
        <fullName evidence="1">Dipeptidylpeptidase IV N-terminal domain-containing protein</fullName>
    </recommendedName>
</protein>
<reference evidence="2" key="2">
    <citation type="submission" date="2020-09" db="EMBL/GenBank/DDBJ databases">
        <authorList>
            <person name="Sun Q."/>
            <person name="Ohkuma M."/>
        </authorList>
    </citation>
    <scope>NUCLEOTIDE SEQUENCE</scope>
    <source>
        <strain evidence="2">JCM 5069</strain>
    </source>
</reference>
<dbReference type="AlphaFoldDB" id="A0A919KWW7"/>
<accession>A0A919KWW7</accession>
<dbReference type="Proteomes" id="UP000603708">
    <property type="component" value="Unassembled WGS sequence"/>
</dbReference>
<dbReference type="PANTHER" id="PTHR11731">
    <property type="entry name" value="PROTEASE FAMILY S9B,C DIPEPTIDYL-PEPTIDASE IV-RELATED"/>
    <property type="match status" value="1"/>
</dbReference>
<feature type="domain" description="Dipeptidylpeptidase IV N-terminal" evidence="1">
    <location>
        <begin position="172"/>
        <end position="295"/>
    </location>
</feature>
<sequence>MATPSLPAQLVRTGCFTHGVPGQFTLTEDEASLLFLRGRTGDDPVACLWALDLDTATERLLADPAGLTPSPAAGIGAYATDRAARLVSFALAGGLWTLDAAGAGATLLPAKAPVSDPRPDPAGRHLAYAGAGALRVIGADGTGDRALAAPEGPGIAFGTGEHTDATSADGPRGYWWAPDGSRLLVARVDTTAVPLWHLADPAEPGRPPSALRYAAAGTAHAEVSLWIAGLDGARAEVRLDRSAFAYVVGAGWDGHGPYAVVQSRDQRTVRFLGIDPDSGRTTVLSEQRDARWVHLVPGLPARTAAGALLAHTDAAGTRRLTVDGVPVTPHGLQLRAVLGTTGQDVLFTASEDPAETHLWVLGAGGGIRRLSAEPGVHTGVRRSGSLVHTARGADRPGGRTVVLREGRPAVPVASRAARPVLALRTRHLVLGPRRLRAVLHLPS</sequence>
<evidence type="ECO:0000259" key="1">
    <source>
        <dbReference type="Pfam" id="PF00930"/>
    </source>
</evidence>